<evidence type="ECO:0000256" key="12">
    <source>
        <dbReference type="ARBA" id="ARBA00023242"/>
    </source>
</evidence>
<dbReference type="SUPFAM" id="SSF82199">
    <property type="entry name" value="SET domain"/>
    <property type="match status" value="1"/>
</dbReference>
<feature type="compositionally biased region" description="Polar residues" evidence="16">
    <location>
        <begin position="283"/>
        <end position="299"/>
    </location>
</feature>
<feature type="compositionally biased region" description="Basic and acidic residues" evidence="16">
    <location>
        <begin position="428"/>
        <end position="442"/>
    </location>
</feature>
<comment type="subcellular location">
    <subcellularLocation>
        <location evidence="2">Chromosome</location>
    </subcellularLocation>
    <subcellularLocation>
        <location evidence="1">Nucleus</location>
    </subcellularLocation>
</comment>
<evidence type="ECO:0000256" key="15">
    <source>
        <dbReference type="ARBA" id="ARBA00071597"/>
    </source>
</evidence>
<feature type="compositionally biased region" description="Basic residues" evidence="16">
    <location>
        <begin position="526"/>
        <end position="535"/>
    </location>
</feature>
<feature type="domain" description="SET" evidence="17">
    <location>
        <begin position="112"/>
        <end position="228"/>
    </location>
</feature>
<evidence type="ECO:0000313" key="18">
    <source>
        <dbReference type="EMBL" id="JAT93459.1"/>
    </source>
</evidence>
<dbReference type="PROSITE" id="PS51570">
    <property type="entry name" value="SAM_MT43_SUVAR420_2"/>
    <property type="match status" value="1"/>
</dbReference>
<dbReference type="PROSITE" id="PS50280">
    <property type="entry name" value="SET"/>
    <property type="match status" value="1"/>
</dbReference>
<dbReference type="SMART" id="SM00317">
    <property type="entry name" value="SET"/>
    <property type="match status" value="1"/>
</dbReference>
<protein>
    <recommendedName>
        <fullName evidence="15">Histone-lysine N-methyltransferase Suv4-20</fullName>
        <ecNumber evidence="3">2.1.1.362</ecNumber>
    </recommendedName>
</protein>
<dbReference type="GO" id="GO:0032259">
    <property type="term" value="P:methylation"/>
    <property type="evidence" value="ECO:0007669"/>
    <property type="project" value="UniProtKB-KW"/>
</dbReference>
<feature type="compositionally biased region" description="Basic and acidic residues" evidence="16">
    <location>
        <begin position="751"/>
        <end position="774"/>
    </location>
</feature>
<dbReference type="EMBL" id="GFAC01005729">
    <property type="protein sequence ID" value="JAT93459.1"/>
    <property type="molecule type" value="mRNA"/>
</dbReference>
<proteinExistence type="evidence at transcript level"/>
<organism evidence="18">
    <name type="scientific">Amblyomma aureolatum</name>
    <dbReference type="NCBI Taxonomy" id="187763"/>
    <lineage>
        <taxon>Eukaryota</taxon>
        <taxon>Metazoa</taxon>
        <taxon>Ecdysozoa</taxon>
        <taxon>Arthropoda</taxon>
        <taxon>Chelicerata</taxon>
        <taxon>Arachnida</taxon>
        <taxon>Acari</taxon>
        <taxon>Parasitiformes</taxon>
        <taxon>Ixodida</taxon>
        <taxon>Ixodoidea</taxon>
        <taxon>Ixodidae</taxon>
        <taxon>Amblyomminae</taxon>
        <taxon>Amblyomma</taxon>
    </lineage>
</organism>
<evidence type="ECO:0000256" key="3">
    <source>
        <dbReference type="ARBA" id="ARBA00012188"/>
    </source>
</evidence>
<feature type="region of interest" description="Disordered" evidence="16">
    <location>
        <begin position="509"/>
        <end position="542"/>
    </location>
</feature>
<feature type="compositionally biased region" description="Basic residues" evidence="16">
    <location>
        <begin position="852"/>
        <end position="872"/>
    </location>
</feature>
<dbReference type="InterPro" id="IPR001214">
    <property type="entry name" value="SET_dom"/>
</dbReference>
<reference evidence="18" key="1">
    <citation type="journal article" date="2017" name="Front. Cell. Infect. Microbiol.">
        <title>The Distinct Transcriptional Response of the Midgut of Amblyomma sculptum and Amblyomma aureolatum Ticks to Rickettsia rickettsii Correlates to Their Differences in Susceptibility to Infection.</title>
        <authorList>
            <person name="Martins L.A."/>
            <person name="Galletti M.F.B.M."/>
            <person name="Ribeiro J.M."/>
            <person name="Fujita A."/>
            <person name="Costa F.B."/>
            <person name="Labruna M.B."/>
            <person name="Daffre S."/>
            <person name="Fogaca A.C."/>
        </authorList>
    </citation>
    <scope>NUCLEOTIDE SEQUENCE</scope>
</reference>
<dbReference type="PANTHER" id="PTHR12977:SF4">
    <property type="entry name" value="HISTONE-LYSINE N-METHYLTRANSFERASE KMT5B"/>
    <property type="match status" value="1"/>
</dbReference>
<dbReference type="Pfam" id="PF00856">
    <property type="entry name" value="SET"/>
    <property type="match status" value="1"/>
</dbReference>
<evidence type="ECO:0000256" key="13">
    <source>
        <dbReference type="ARBA" id="ARBA00051837"/>
    </source>
</evidence>
<evidence type="ECO:0000256" key="10">
    <source>
        <dbReference type="ARBA" id="ARBA00023015"/>
    </source>
</evidence>
<keyword evidence="5" id="KW-0678">Repressor</keyword>
<keyword evidence="11" id="KW-0804">Transcription</keyword>
<dbReference type="InterPro" id="IPR025790">
    <property type="entry name" value="Suv4-20_animal"/>
</dbReference>
<evidence type="ECO:0000256" key="11">
    <source>
        <dbReference type="ARBA" id="ARBA00023163"/>
    </source>
</evidence>
<dbReference type="InterPro" id="IPR044426">
    <property type="entry name" value="Suv4-20_SET"/>
</dbReference>
<name>A0A1E1X2H7_9ACAR</name>
<dbReference type="GO" id="GO:0005634">
    <property type="term" value="C:nucleus"/>
    <property type="evidence" value="ECO:0007669"/>
    <property type="project" value="UniProtKB-SubCell"/>
</dbReference>
<keyword evidence="10" id="KW-0805">Transcription regulation</keyword>
<evidence type="ECO:0000256" key="1">
    <source>
        <dbReference type="ARBA" id="ARBA00004123"/>
    </source>
</evidence>
<feature type="region of interest" description="Disordered" evidence="16">
    <location>
        <begin position="417"/>
        <end position="448"/>
    </location>
</feature>
<dbReference type="PANTHER" id="PTHR12977">
    <property type="entry name" value="SUPPRESSOR OF VARIEGATION 4-20-RELATED"/>
    <property type="match status" value="1"/>
</dbReference>
<keyword evidence="8" id="KW-0949">S-adenosyl-L-methionine</keyword>
<dbReference type="FunFam" id="1.10.10.1700:FF:000001">
    <property type="entry name" value="Histone-lysine N-methyltransferase"/>
    <property type="match status" value="1"/>
</dbReference>
<dbReference type="GO" id="GO:0140941">
    <property type="term" value="F:histone H4K20me methyltransferase activity"/>
    <property type="evidence" value="ECO:0007669"/>
    <property type="project" value="UniProtKB-EC"/>
</dbReference>
<dbReference type="AlphaFoldDB" id="A0A1E1X2H7"/>
<accession>A0A1E1X2H7</accession>
<dbReference type="Gene3D" id="1.10.10.1700">
    <property type="entry name" value="Histone-lysine N-methyltransferase"/>
    <property type="match status" value="1"/>
</dbReference>
<keyword evidence="9" id="KW-0156">Chromatin regulator</keyword>
<evidence type="ECO:0000256" key="2">
    <source>
        <dbReference type="ARBA" id="ARBA00004286"/>
    </source>
</evidence>
<keyword evidence="7" id="KW-0808">Transferase</keyword>
<comment type="catalytic activity">
    <reaction evidence="14">
        <text>N(6),N(6)-dimethyl-L-lysyl(20)-[histone H4] + S-adenosyl-L-methionine = N(6),N(6),N(6)-trimethyl-L-lysyl(20)-[histone H4] + S-adenosyl-L-homocysteine + H(+)</text>
        <dbReference type="Rhea" id="RHEA:61992"/>
        <dbReference type="Rhea" id="RHEA-COMP:15556"/>
        <dbReference type="Rhea" id="RHEA-COMP:15998"/>
        <dbReference type="ChEBI" id="CHEBI:15378"/>
        <dbReference type="ChEBI" id="CHEBI:57856"/>
        <dbReference type="ChEBI" id="CHEBI:59789"/>
        <dbReference type="ChEBI" id="CHEBI:61961"/>
        <dbReference type="ChEBI" id="CHEBI:61976"/>
    </reaction>
</comment>
<keyword evidence="12" id="KW-0539">Nucleus</keyword>
<feature type="compositionally biased region" description="Polar residues" evidence="16">
    <location>
        <begin position="313"/>
        <end position="326"/>
    </location>
</feature>
<feature type="compositionally biased region" description="Low complexity" evidence="16">
    <location>
        <begin position="417"/>
        <end position="427"/>
    </location>
</feature>
<evidence type="ECO:0000256" key="16">
    <source>
        <dbReference type="SAM" id="MobiDB-lite"/>
    </source>
</evidence>
<dbReference type="CDD" id="cd19186">
    <property type="entry name" value="SET_Suv4-20"/>
    <property type="match status" value="1"/>
</dbReference>
<evidence type="ECO:0000256" key="8">
    <source>
        <dbReference type="ARBA" id="ARBA00022691"/>
    </source>
</evidence>
<keyword evidence="6 18" id="KW-0489">Methyltransferase</keyword>
<evidence type="ECO:0000256" key="7">
    <source>
        <dbReference type="ARBA" id="ARBA00022679"/>
    </source>
</evidence>
<evidence type="ECO:0000259" key="17">
    <source>
        <dbReference type="PROSITE" id="PS50280"/>
    </source>
</evidence>
<evidence type="ECO:0000256" key="5">
    <source>
        <dbReference type="ARBA" id="ARBA00022491"/>
    </source>
</evidence>
<dbReference type="EC" id="2.1.1.362" evidence="3"/>
<dbReference type="Gene3D" id="2.170.270.10">
    <property type="entry name" value="SET domain"/>
    <property type="match status" value="1"/>
</dbReference>
<evidence type="ECO:0000256" key="4">
    <source>
        <dbReference type="ARBA" id="ARBA00022454"/>
    </source>
</evidence>
<feature type="region of interest" description="Disordered" evidence="16">
    <location>
        <begin position="283"/>
        <end position="379"/>
    </location>
</feature>
<keyword evidence="4" id="KW-0158">Chromosome</keyword>
<dbReference type="InterPro" id="IPR041938">
    <property type="entry name" value="Hist-Lys_N-MTase_N"/>
</dbReference>
<evidence type="ECO:0000256" key="9">
    <source>
        <dbReference type="ARBA" id="ARBA00022853"/>
    </source>
</evidence>
<evidence type="ECO:0000256" key="14">
    <source>
        <dbReference type="ARBA" id="ARBA00052814"/>
    </source>
</evidence>
<feature type="region of interest" description="Disordered" evidence="16">
    <location>
        <begin position="740"/>
        <end position="774"/>
    </location>
</feature>
<dbReference type="FunFam" id="2.170.270.10:FF:000006">
    <property type="entry name" value="Histone-lysine N-methyltransferase"/>
    <property type="match status" value="1"/>
</dbReference>
<sequence>MVVEGPRSGGRYAPSTGMTARELCESDDQATSLILDPYLGFATHKMNLRFRPYKSHKQELQQLIADFKTHNQYEKVFSKLTDFVPASFVTKARQGPFKEHIFRYLRMFDKESGFQVMRCDRYSMEGNVGAKICATKKWYKNEKIPHLVGCIAELTEEEECQLLCPGKNDFSVMYSCRKNCAQLWLGPAAFINHDCRPNCKFVSTGRDTACVKVLRDIEEGEEITCFYGEDFFGDGNSYCECETCERRGTGAFSTKKGRQQTLMESRLAYSFRETDNRLNRWKQQIKSPQHRPQMQSQAHHQPGGKSARKALSRHSNNQSNRLTTRASAGHKKPLGNTEVLQGHQQVPGHMGKNASPKPVLANKNSVQSSPVNPPGLAIKETSLNGTLHSVENDDSTLNVNGATVTVTVMTRARNLQQTENKAAAATKKAQEAKPVEVPESKPAKLMSSCPPILRSPSPKPLVDVHSEAPCINSEKSHEATSPELAIEPDEIVSGKPTRPLDLTNAAETKKPVSGVKETSGLLPSRRERRHPRRCTRAQSTDQASVLQGKSAVIEEEKAYILTEENVDTLLSDAEEQIEEPNETEQTGDRAPNVVASEVGIPERGAAEVALTDASSVEAIEPGMVRPEMIDEEVVQTEECQEDLVLGEIFGADVFQPEEIQSEVVQQEVLVPVVTHEEVIQPEVCLSELTEPEADQLEVTEQLPELPELPQMAQLCDEEPVVQILDTAILEAPMVTVLPERTQQAGSVSCREPPERVKREPKRETPKREAKTDAEVRATPRVRAIPAKKPLPPPTKQAKAQTVAAPSHLGCLKLTIRRLHPHARGDTSPVSTERRRTVYEVLSPPLLSPESPRKKKKKKKDKKKASEHRKHARRREEKPSPVTVGAKRIRLILGNDAIDIDIPPNKCKKRC</sequence>
<feature type="region of interest" description="Disordered" evidence="16">
    <location>
        <begin position="819"/>
        <end position="885"/>
    </location>
</feature>
<dbReference type="InterPro" id="IPR046341">
    <property type="entry name" value="SET_dom_sf"/>
</dbReference>
<dbReference type="GO" id="GO:0005694">
    <property type="term" value="C:chromosome"/>
    <property type="evidence" value="ECO:0007669"/>
    <property type="project" value="UniProtKB-SubCell"/>
</dbReference>
<comment type="catalytic activity">
    <reaction evidence="13">
        <text>N(6)-methyl-L-lysyl(20)-[histone H4] + S-adenosyl-L-methionine = N(6),N(6)-dimethyl-L-lysyl(20)-[histone H4] + S-adenosyl-L-homocysteine + H(+)</text>
        <dbReference type="Rhea" id="RHEA:60348"/>
        <dbReference type="Rhea" id="RHEA-COMP:15555"/>
        <dbReference type="Rhea" id="RHEA-COMP:15556"/>
        <dbReference type="ChEBI" id="CHEBI:15378"/>
        <dbReference type="ChEBI" id="CHEBI:57856"/>
        <dbReference type="ChEBI" id="CHEBI:59789"/>
        <dbReference type="ChEBI" id="CHEBI:61929"/>
        <dbReference type="ChEBI" id="CHEBI:61976"/>
        <dbReference type="EC" id="2.1.1.362"/>
    </reaction>
</comment>
<dbReference type="InterPro" id="IPR039977">
    <property type="entry name" value="Suv4-20/Set9"/>
</dbReference>
<evidence type="ECO:0000256" key="6">
    <source>
        <dbReference type="ARBA" id="ARBA00022603"/>
    </source>
</evidence>